<dbReference type="PROSITE" id="PS00624">
    <property type="entry name" value="GMC_OXRED_2"/>
    <property type="match status" value="1"/>
</dbReference>
<dbReference type="GO" id="GO:0016614">
    <property type="term" value="F:oxidoreductase activity, acting on CH-OH group of donors"/>
    <property type="evidence" value="ECO:0007669"/>
    <property type="project" value="InterPro"/>
</dbReference>
<dbReference type="InterPro" id="IPR007867">
    <property type="entry name" value="GMC_OxRtase_C"/>
</dbReference>
<dbReference type="HOGENOM" id="CLU_002865_6_0_1"/>
<dbReference type="OMA" id="NYVGTCK"/>
<feature type="binding site" evidence="8">
    <location>
        <begin position="552"/>
        <end position="553"/>
    </location>
    <ligand>
        <name>FAD</name>
        <dbReference type="ChEBI" id="CHEBI:57692"/>
    </ligand>
</feature>
<keyword evidence="13" id="KW-1185">Reference proteome</keyword>
<evidence type="ECO:0000256" key="3">
    <source>
        <dbReference type="ARBA" id="ARBA00022630"/>
    </source>
</evidence>
<feature type="binding site" evidence="8">
    <location>
        <position position="259"/>
    </location>
    <ligand>
        <name>FAD</name>
        <dbReference type="ChEBI" id="CHEBI:57692"/>
    </ligand>
</feature>
<name>A0A060SQ23_PYCCI</name>
<dbReference type="PIRSF" id="PIRSF000137">
    <property type="entry name" value="Alcohol_oxidase"/>
    <property type="match status" value="1"/>
</dbReference>
<evidence type="ECO:0000256" key="8">
    <source>
        <dbReference type="PIRSR" id="PIRSR000137-2"/>
    </source>
</evidence>
<comment type="cofactor">
    <cofactor evidence="1 8">
        <name>FAD</name>
        <dbReference type="ChEBI" id="CHEBI:57692"/>
    </cofactor>
</comment>
<dbReference type="Pfam" id="PF00732">
    <property type="entry name" value="GMC_oxred_N"/>
    <property type="match status" value="2"/>
</dbReference>
<evidence type="ECO:0000256" key="4">
    <source>
        <dbReference type="ARBA" id="ARBA00022729"/>
    </source>
</evidence>
<proteinExistence type="inferred from homology"/>
<sequence>MAATIDDVKDKSFDYIICGGGTAGLTLGARLTEDPNTTVLVLEAGAANIGDMNILRPASYGSHFGKVEYSWNHETIKQVSTGNVTHSWQRGKGLGGSSAINFLCWIKPSAKEIDGNTIAEPLHGHILTRFIDFERLGNPGWNWNNYEKYIRRTERFTPPSEEVQRALNMNFDNWSLGTDGPLEIAYPSSIDEGELKVQQTLRNAGIPQAPRPMNGETAGTYFAPCTYDLKTHTRSYAATAFYLPNKDRPNFTVLVSAQVNRVIPSSDDDGESDFTAELVEFEYEGQVYTVHAKKEVILCAGALKTPQLLELSGIGNSTVLRKVGLPTKVDLPGVGRNVQEHVLVAVSFELKDDVKFETLDVLADPETLEKHLDLHSKGSGLFTTGIIGFSFATLSQISPKADEIIKAAEDKVMKNANNYPPGLLEQHKLLLDRLRNSAGCEFISFPGMCSRPNPPKQGKRYISFYVALNHPFTRGCIHAASKDPAVEPEMDPRYFAEEVDLLVWVEMVKFARSLRNISPLKEMTTEELNPGPGVRTDEEIAAWIKSVMTTTWHTAGSCSMLPQALGGVVDPELKVYGTDNLRVVDLSVVPLHFAAHTQSTAYAIAEQAADIIRGNFQPGEISAQL</sequence>
<dbReference type="Gene3D" id="3.50.50.60">
    <property type="entry name" value="FAD/NAD(P)-binding domain"/>
    <property type="match status" value="1"/>
</dbReference>
<dbReference type="InterPro" id="IPR000172">
    <property type="entry name" value="GMC_OxRdtase_N"/>
</dbReference>
<feature type="active site" description="Proton donor" evidence="7">
    <location>
        <position position="553"/>
    </location>
</feature>
<feature type="domain" description="Glucose-methanol-choline oxidoreductase N-terminal" evidence="10">
    <location>
        <begin position="91"/>
        <end position="114"/>
    </location>
</feature>
<dbReference type="STRING" id="5643.A0A060SQ23"/>
<evidence type="ECO:0000256" key="7">
    <source>
        <dbReference type="PIRSR" id="PIRSR000137-1"/>
    </source>
</evidence>
<dbReference type="EMBL" id="CCBP010000393">
    <property type="protein sequence ID" value="CDO76652.1"/>
    <property type="molecule type" value="Genomic_DNA"/>
</dbReference>
<dbReference type="PANTHER" id="PTHR11552:SF201">
    <property type="entry name" value="GLUCOSE-METHANOL-CHOLINE OXIDOREDUCTASE N-TERMINAL DOMAIN-CONTAINING PROTEIN"/>
    <property type="match status" value="1"/>
</dbReference>
<comment type="caution">
    <text evidence="12">The sequence shown here is derived from an EMBL/GenBank/DDBJ whole genome shotgun (WGS) entry which is preliminary data.</text>
</comment>
<gene>
    <name evidence="12" type="ORF">BN946_scf184986.g5</name>
</gene>
<keyword evidence="3 9" id="KW-0285">Flavoprotein</keyword>
<evidence type="ECO:0000313" key="12">
    <source>
        <dbReference type="EMBL" id="CDO76652.1"/>
    </source>
</evidence>
<dbReference type="GO" id="GO:0050660">
    <property type="term" value="F:flavin adenine dinucleotide binding"/>
    <property type="evidence" value="ECO:0007669"/>
    <property type="project" value="InterPro"/>
</dbReference>
<dbReference type="InterPro" id="IPR012132">
    <property type="entry name" value="GMC_OxRdtase"/>
</dbReference>
<reference evidence="12" key="1">
    <citation type="submission" date="2014-01" db="EMBL/GenBank/DDBJ databases">
        <title>The genome of the white-rot fungus Pycnoporus cinnabarinus: a basidiomycete model with a versatile arsenal for lignocellulosic biomass breakdown.</title>
        <authorList>
            <person name="Levasseur A."/>
            <person name="Lomascolo A."/>
            <person name="Ruiz-Duenas F.J."/>
            <person name="Uzan E."/>
            <person name="Piumi F."/>
            <person name="Kues U."/>
            <person name="Ram A.F.J."/>
            <person name="Murat C."/>
            <person name="Haon M."/>
            <person name="Benoit I."/>
            <person name="Arfi Y."/>
            <person name="Chevret D."/>
            <person name="Drula E."/>
            <person name="Kwon M.J."/>
            <person name="Gouret P."/>
            <person name="Lesage-Meessen L."/>
            <person name="Lombard V."/>
            <person name="Mariette J."/>
            <person name="Noirot C."/>
            <person name="Park J."/>
            <person name="Patyshakuliyeva A."/>
            <person name="Wieneger R.A.B."/>
            <person name="Wosten H.A.B."/>
            <person name="Martin F."/>
            <person name="Coutinho P.M."/>
            <person name="de Vries R."/>
            <person name="Martinez A.T."/>
            <person name="Klopp C."/>
            <person name="Pontarotti P."/>
            <person name="Henrissat B."/>
            <person name="Record E."/>
        </authorList>
    </citation>
    <scope>NUCLEOTIDE SEQUENCE [LARGE SCALE GENOMIC DNA]</scope>
    <source>
        <strain evidence="12">BRFM137</strain>
    </source>
</reference>
<keyword evidence="6" id="KW-0560">Oxidoreductase</keyword>
<evidence type="ECO:0000256" key="6">
    <source>
        <dbReference type="ARBA" id="ARBA00023002"/>
    </source>
</evidence>
<keyword evidence="4" id="KW-0732">Signal</keyword>
<dbReference type="SUPFAM" id="SSF51905">
    <property type="entry name" value="FAD/NAD(P)-binding domain"/>
    <property type="match status" value="1"/>
</dbReference>
<dbReference type="Proteomes" id="UP000029665">
    <property type="component" value="Unassembled WGS sequence"/>
</dbReference>
<keyword evidence="5 8" id="KW-0274">FAD</keyword>
<protein>
    <submittedName>
        <fullName evidence="12">GMC oxidoreductase</fullName>
    </submittedName>
</protein>
<evidence type="ECO:0000256" key="2">
    <source>
        <dbReference type="ARBA" id="ARBA00010790"/>
    </source>
</evidence>
<dbReference type="Pfam" id="PF05199">
    <property type="entry name" value="GMC_oxred_C"/>
    <property type="match status" value="1"/>
</dbReference>
<feature type="active site" description="Proton acceptor" evidence="7">
    <location>
        <position position="596"/>
    </location>
</feature>
<evidence type="ECO:0000256" key="9">
    <source>
        <dbReference type="RuleBase" id="RU003968"/>
    </source>
</evidence>
<evidence type="ECO:0000256" key="1">
    <source>
        <dbReference type="ARBA" id="ARBA00001974"/>
    </source>
</evidence>
<dbReference type="PANTHER" id="PTHR11552">
    <property type="entry name" value="GLUCOSE-METHANOL-CHOLINE GMC OXIDOREDUCTASE"/>
    <property type="match status" value="1"/>
</dbReference>
<dbReference type="SUPFAM" id="SSF54373">
    <property type="entry name" value="FAD-linked reductases, C-terminal domain"/>
    <property type="match status" value="1"/>
</dbReference>
<feature type="domain" description="Glucose-methanol-choline oxidoreductase N-terminal" evidence="11">
    <location>
        <begin position="301"/>
        <end position="315"/>
    </location>
</feature>
<evidence type="ECO:0000259" key="11">
    <source>
        <dbReference type="PROSITE" id="PS00624"/>
    </source>
</evidence>
<comment type="similarity">
    <text evidence="2 9">Belongs to the GMC oxidoreductase family.</text>
</comment>
<accession>A0A060SQ23</accession>
<evidence type="ECO:0000259" key="10">
    <source>
        <dbReference type="PROSITE" id="PS00623"/>
    </source>
</evidence>
<dbReference type="AlphaFoldDB" id="A0A060SQ23"/>
<dbReference type="InterPro" id="IPR036188">
    <property type="entry name" value="FAD/NAD-bd_sf"/>
</dbReference>
<organism evidence="12 13">
    <name type="scientific">Pycnoporus cinnabarinus</name>
    <name type="common">Cinnabar-red polypore</name>
    <name type="synonym">Trametes cinnabarina</name>
    <dbReference type="NCBI Taxonomy" id="5643"/>
    <lineage>
        <taxon>Eukaryota</taxon>
        <taxon>Fungi</taxon>
        <taxon>Dikarya</taxon>
        <taxon>Basidiomycota</taxon>
        <taxon>Agaricomycotina</taxon>
        <taxon>Agaricomycetes</taxon>
        <taxon>Polyporales</taxon>
        <taxon>Polyporaceae</taxon>
        <taxon>Trametes</taxon>
    </lineage>
</organism>
<dbReference type="Gene3D" id="3.30.560.10">
    <property type="entry name" value="Glucose Oxidase, domain 3"/>
    <property type="match status" value="1"/>
</dbReference>
<evidence type="ECO:0000256" key="5">
    <source>
        <dbReference type="ARBA" id="ARBA00022827"/>
    </source>
</evidence>
<dbReference type="OrthoDB" id="269227at2759"/>
<evidence type="ECO:0000313" key="13">
    <source>
        <dbReference type="Proteomes" id="UP000029665"/>
    </source>
</evidence>
<dbReference type="PROSITE" id="PS00623">
    <property type="entry name" value="GMC_OXRED_1"/>
    <property type="match status" value="1"/>
</dbReference>